<evidence type="ECO:0000313" key="1">
    <source>
        <dbReference type="EMBL" id="AQQ75469.1"/>
    </source>
</evidence>
<name>A0A1S5Y2Y9_9VIRU</name>
<sequence length="122" mass="14023">MKVYVDPNIGNTYESLKYLEKILNRYSGLEVIQVIIDNFRIYSFEVHARDPVPPKQDIFILLSGLNCGYYGTGPHGSLRALEMLGIDTLLVEPHILSYDICVYHRSSGWTFKKLKIKQEVKS</sequence>
<organism evidence="1">
    <name type="scientific">uncultured archaeal virus</name>
    <dbReference type="NCBI Taxonomy" id="1960247"/>
    <lineage>
        <taxon>Viruses</taxon>
        <taxon>environmental samples</taxon>
    </lineage>
</organism>
<protein>
    <submittedName>
        <fullName evidence="1">Uncharacterized protein</fullName>
    </submittedName>
</protein>
<proteinExistence type="predicted"/>
<gene>
    <name evidence="1" type="ORF">JdFRA1000001_36c</name>
</gene>
<dbReference type="EMBL" id="KY229234">
    <property type="protein sequence ID" value="AQQ75469.1"/>
    <property type="molecule type" value="Genomic_DNA"/>
</dbReference>
<reference evidence="1" key="1">
    <citation type="journal article" date="2017" name="MBio">
        <title>Viruses in the Oceanic Basement.</title>
        <authorList>
            <person name="Nigro O.D."/>
            <person name="Jungbluth S.P."/>
            <person name="Steward G.F."/>
            <person name="Rappe M.S."/>
        </authorList>
    </citation>
    <scope>NUCLEOTIDE SEQUENCE</scope>
    <source>
        <strain evidence="1">JdFRA1000001</strain>
    </source>
</reference>
<accession>A0A1S5Y2Y9</accession>